<dbReference type="InterPro" id="IPR027417">
    <property type="entry name" value="P-loop_NTPase"/>
</dbReference>
<dbReference type="GO" id="GO:0005524">
    <property type="term" value="F:ATP binding"/>
    <property type="evidence" value="ECO:0007669"/>
    <property type="project" value="UniProtKB-KW"/>
</dbReference>
<dbReference type="PROSITE" id="PS00211">
    <property type="entry name" value="ABC_TRANSPORTER_1"/>
    <property type="match status" value="1"/>
</dbReference>
<reference evidence="7" key="1">
    <citation type="journal article" date="2019" name="Int. J. Syst. Evol. Microbiol.">
        <title>The Global Catalogue of Microorganisms (GCM) 10K type strain sequencing project: providing services to taxonomists for standard genome sequencing and annotation.</title>
        <authorList>
            <consortium name="The Broad Institute Genomics Platform"/>
            <consortium name="The Broad Institute Genome Sequencing Center for Infectious Disease"/>
            <person name="Wu L."/>
            <person name="Ma J."/>
        </authorList>
    </citation>
    <scope>NUCLEOTIDE SEQUENCE [LARGE SCALE GENOMIC DNA]</scope>
    <source>
        <strain evidence="7">CCM 8947</strain>
    </source>
</reference>
<comment type="similarity">
    <text evidence="1">Belongs to the ABC transporter superfamily.</text>
</comment>
<keyword evidence="7" id="KW-1185">Reference proteome</keyword>
<sequence length="312" mass="32999">MMKEEVGTTAILTVQDLNKSFGGHQVLHGVDFALEEGHVVGLVGPNGAGKSTIMKAVLGLIPTDGGTITIGEKPVSITSHQALKDVGALIEYPGIYPFLTGRQHLELYAAKHNRAQNITSIVEALGMTKYINVSAKSYSLGMKQKLGIAQALVDHPKLVILDEPMNGLDPQAVKDLRDIIRKRAADGTSFLISSHILSELEKVADDVLVLNHGHIVQESSMAALADAGGAVYRIVTADDEAAVAALAVADVTVSRTPAGLILRETGPDVLNAALAALVGRSIQIKSIEHVHRDLETSFLDMVAGDGKEASQK</sequence>
<dbReference type="EMBL" id="JBHTOG010000053">
    <property type="protein sequence ID" value="MFD1433034.1"/>
    <property type="molecule type" value="Genomic_DNA"/>
</dbReference>
<keyword evidence="3" id="KW-0547">Nucleotide-binding</keyword>
<evidence type="ECO:0000313" key="7">
    <source>
        <dbReference type="Proteomes" id="UP001597192"/>
    </source>
</evidence>
<dbReference type="PANTHER" id="PTHR43335:SF4">
    <property type="entry name" value="ABC TRANSPORTER, ATP-BINDING PROTEIN"/>
    <property type="match status" value="1"/>
</dbReference>
<dbReference type="SMART" id="SM00382">
    <property type="entry name" value="AAA"/>
    <property type="match status" value="1"/>
</dbReference>
<evidence type="ECO:0000256" key="3">
    <source>
        <dbReference type="ARBA" id="ARBA00022741"/>
    </source>
</evidence>
<protein>
    <submittedName>
        <fullName evidence="6">ABC transporter ATP-binding protein</fullName>
    </submittedName>
</protein>
<dbReference type="PROSITE" id="PS50893">
    <property type="entry name" value="ABC_TRANSPORTER_2"/>
    <property type="match status" value="1"/>
</dbReference>
<evidence type="ECO:0000256" key="1">
    <source>
        <dbReference type="ARBA" id="ARBA00005417"/>
    </source>
</evidence>
<keyword evidence="4 6" id="KW-0067">ATP-binding</keyword>
<dbReference type="Gene3D" id="3.40.50.300">
    <property type="entry name" value="P-loop containing nucleotide triphosphate hydrolases"/>
    <property type="match status" value="1"/>
</dbReference>
<dbReference type="Proteomes" id="UP001597192">
    <property type="component" value="Unassembled WGS sequence"/>
</dbReference>
<evidence type="ECO:0000256" key="4">
    <source>
        <dbReference type="ARBA" id="ARBA00022840"/>
    </source>
</evidence>
<evidence type="ECO:0000256" key="2">
    <source>
        <dbReference type="ARBA" id="ARBA00022448"/>
    </source>
</evidence>
<gene>
    <name evidence="6" type="ORF">ACFQ47_10185</name>
</gene>
<dbReference type="PANTHER" id="PTHR43335">
    <property type="entry name" value="ABC TRANSPORTER, ATP-BINDING PROTEIN"/>
    <property type="match status" value="1"/>
</dbReference>
<dbReference type="InterPro" id="IPR003593">
    <property type="entry name" value="AAA+_ATPase"/>
</dbReference>
<proteinExistence type="inferred from homology"/>
<evidence type="ECO:0000259" key="5">
    <source>
        <dbReference type="PROSITE" id="PS50893"/>
    </source>
</evidence>
<accession>A0ABW4CQ97</accession>
<keyword evidence="2" id="KW-0813">Transport</keyword>
<feature type="domain" description="ABC transporter" evidence="5">
    <location>
        <begin position="12"/>
        <end position="237"/>
    </location>
</feature>
<dbReference type="InterPro" id="IPR003439">
    <property type="entry name" value="ABC_transporter-like_ATP-bd"/>
</dbReference>
<name>A0ABW4CQ97_9LACO</name>
<dbReference type="SUPFAM" id="SSF52540">
    <property type="entry name" value="P-loop containing nucleoside triphosphate hydrolases"/>
    <property type="match status" value="1"/>
</dbReference>
<dbReference type="RefSeq" id="WP_379897276.1">
    <property type="nucleotide sequence ID" value="NZ_JBHTOG010000053.1"/>
</dbReference>
<comment type="caution">
    <text evidence="6">The sequence shown here is derived from an EMBL/GenBank/DDBJ whole genome shotgun (WGS) entry which is preliminary data.</text>
</comment>
<dbReference type="InterPro" id="IPR017871">
    <property type="entry name" value="ABC_transporter-like_CS"/>
</dbReference>
<evidence type="ECO:0000313" key="6">
    <source>
        <dbReference type="EMBL" id="MFD1433034.1"/>
    </source>
</evidence>
<dbReference type="Pfam" id="PF00005">
    <property type="entry name" value="ABC_tran"/>
    <property type="match status" value="1"/>
</dbReference>
<organism evidence="6 7">
    <name type="scientific">Lacticaseibacillus yichunensis</name>
    <dbReference type="NCBI Taxonomy" id="2486015"/>
    <lineage>
        <taxon>Bacteria</taxon>
        <taxon>Bacillati</taxon>
        <taxon>Bacillota</taxon>
        <taxon>Bacilli</taxon>
        <taxon>Lactobacillales</taxon>
        <taxon>Lactobacillaceae</taxon>
        <taxon>Lacticaseibacillus</taxon>
    </lineage>
</organism>